<dbReference type="AlphaFoldDB" id="A0AA95LR83"/>
<organism evidence="8 9">
    <name type="scientific">Bacillus wiedmannii</name>
    <dbReference type="NCBI Taxonomy" id="1890302"/>
    <lineage>
        <taxon>Bacteria</taxon>
        <taxon>Bacillati</taxon>
        <taxon>Bacillota</taxon>
        <taxon>Bacilli</taxon>
        <taxon>Bacillales</taxon>
        <taxon>Bacillaceae</taxon>
        <taxon>Bacillus</taxon>
        <taxon>Bacillus cereus group</taxon>
    </lineage>
</organism>
<evidence type="ECO:0000256" key="5">
    <source>
        <dbReference type="ARBA" id="ARBA00023136"/>
    </source>
</evidence>
<dbReference type="RefSeq" id="WP_283883133.1">
    <property type="nucleotide sequence ID" value="NZ_CP126099.1"/>
</dbReference>
<dbReference type="PANTHER" id="PTHR22550:SF5">
    <property type="entry name" value="LEUCINE ZIPPER PROTEIN 4"/>
    <property type="match status" value="1"/>
</dbReference>
<dbReference type="Pfam" id="PF03323">
    <property type="entry name" value="GerA"/>
    <property type="match status" value="1"/>
</dbReference>
<comment type="subcellular location">
    <subcellularLocation>
        <location evidence="1">Membrane</location>
        <topology evidence="1">Multi-pass membrane protein</topology>
    </subcellularLocation>
</comment>
<evidence type="ECO:0000256" key="7">
    <source>
        <dbReference type="SAM" id="Phobius"/>
    </source>
</evidence>
<dbReference type="PANTHER" id="PTHR22550">
    <property type="entry name" value="SPORE GERMINATION PROTEIN"/>
    <property type="match status" value="1"/>
</dbReference>
<feature type="compositionally biased region" description="Basic residues" evidence="6">
    <location>
        <begin position="1"/>
        <end position="12"/>
    </location>
</feature>
<dbReference type="GO" id="GO:0009847">
    <property type="term" value="P:spore germination"/>
    <property type="evidence" value="ECO:0007669"/>
    <property type="project" value="InterPro"/>
</dbReference>
<feature type="transmembrane region" description="Helical" evidence="7">
    <location>
        <begin position="593"/>
        <end position="618"/>
    </location>
</feature>
<dbReference type="InterPro" id="IPR050768">
    <property type="entry name" value="UPF0353/GerABKA_families"/>
</dbReference>
<evidence type="ECO:0000256" key="4">
    <source>
        <dbReference type="ARBA" id="ARBA00022989"/>
    </source>
</evidence>
<evidence type="ECO:0000313" key="9">
    <source>
        <dbReference type="Proteomes" id="UP001178303"/>
    </source>
</evidence>
<feature type="transmembrane region" description="Helical" evidence="7">
    <location>
        <begin position="467"/>
        <end position="489"/>
    </location>
</feature>
<feature type="compositionally biased region" description="Polar residues" evidence="6">
    <location>
        <begin position="176"/>
        <end position="188"/>
    </location>
</feature>
<feature type="transmembrane region" description="Helical" evidence="7">
    <location>
        <begin position="563"/>
        <end position="581"/>
    </location>
</feature>
<evidence type="ECO:0000313" key="8">
    <source>
        <dbReference type="EMBL" id="WHY28604.1"/>
    </source>
</evidence>
<dbReference type="GO" id="GO:0016020">
    <property type="term" value="C:membrane"/>
    <property type="evidence" value="ECO:0007669"/>
    <property type="project" value="UniProtKB-SubCell"/>
</dbReference>
<keyword evidence="3 7" id="KW-0812">Transmembrane</keyword>
<sequence length="679" mass="77895">MIWNWLRKKKKSNTTEKNETDNSSEQQPNNQEDDNKEQTRSMKHNKDSNSEQHKEPSQDPQQQQNSKQNDSDHNQQQNPKQNDSDHNQQQNSKQNDSDQNQQQNSKQNDSDHNQQQNSKQNDSDHNQQQNSKQNNSDHNQQQNSKQNNSDHNQQQNSKQNESNHNQQHSKQDNPDHNQQQNSGNNSIYDFSKPEKDRIHSLQNLIEKLKKSSDFVNYHTSDDETMPYWISYYRPSLDGEKLQKYLMPTLLERPKASLEELKEHIPMSGITITNDLQKIEDMVLKGHAIVQVNQQDQKCMLANIAIDNYRAPTPPLNESTVIGPQEGFVEDIDTNINLVRKRLPVLDLQTKEMIVGEFSKTKVVMMYLDNLAEKDNVDFLEESLRALEYDQINDSAYIQELMGEKSIFPLYINTERTDRVTKALIDGKIAIFVDGSPSVLLTPVSYFDFFISPEDYNVSWLYATFSRILRLIAVLFSICATPLYVAVLNYHYELIPSDLLETLILSRAQVPFPPLIEALFLELAIDLLREAGARLPMKVGQTLGIVGGIVIGQASVQAGLTSNILLIIVALSALASFITPIYKMGNAVRLLRFPFLIFAEIGGLFGISLGFIFLFTHLFRLTSLRKPYALFYPTRQQSVKDSWIRFPLTMIDTRDVQARPQHVKKAAKGISTKHRSDFDD</sequence>
<evidence type="ECO:0000256" key="6">
    <source>
        <dbReference type="SAM" id="MobiDB-lite"/>
    </source>
</evidence>
<feature type="compositionally biased region" description="Low complexity" evidence="6">
    <location>
        <begin position="58"/>
        <end position="168"/>
    </location>
</feature>
<evidence type="ECO:0000256" key="2">
    <source>
        <dbReference type="ARBA" id="ARBA00005278"/>
    </source>
</evidence>
<keyword evidence="5 7" id="KW-0472">Membrane</keyword>
<comment type="similarity">
    <text evidence="2">Belongs to the GerABKA family.</text>
</comment>
<reference evidence="8" key="1">
    <citation type="submission" date="2023-05" db="EMBL/GenBank/DDBJ databases">
        <title>Comparative genomics of Bacillaceae isolates and their secondary metabolite potential.</title>
        <authorList>
            <person name="Song L."/>
            <person name="Nielsen L.J."/>
            <person name="Mohite O."/>
            <person name="Xu X."/>
            <person name="Weber T."/>
            <person name="Kovacs A.T."/>
        </authorList>
    </citation>
    <scope>NUCLEOTIDE SEQUENCE</scope>
    <source>
        <strain evidence="8">LN15</strain>
    </source>
</reference>
<accession>A0AA95LR83</accession>
<dbReference type="EMBL" id="CP126099">
    <property type="protein sequence ID" value="WHY28604.1"/>
    <property type="molecule type" value="Genomic_DNA"/>
</dbReference>
<proteinExistence type="inferred from homology"/>
<keyword evidence="4 7" id="KW-1133">Transmembrane helix</keyword>
<evidence type="ECO:0000256" key="3">
    <source>
        <dbReference type="ARBA" id="ARBA00022692"/>
    </source>
</evidence>
<dbReference type="Proteomes" id="UP001178303">
    <property type="component" value="Chromosome"/>
</dbReference>
<name>A0AA95LR83_9BACI</name>
<feature type="region of interest" description="Disordered" evidence="6">
    <location>
        <begin position="1"/>
        <end position="191"/>
    </location>
</feature>
<gene>
    <name evidence="8" type="ORF">QNH45_24435</name>
</gene>
<protein>
    <submittedName>
        <fullName evidence="8">Spore germination protein</fullName>
    </submittedName>
</protein>
<evidence type="ECO:0000256" key="1">
    <source>
        <dbReference type="ARBA" id="ARBA00004141"/>
    </source>
</evidence>
<feature type="compositionally biased region" description="Basic and acidic residues" evidence="6">
    <location>
        <begin position="36"/>
        <end position="57"/>
    </location>
</feature>
<dbReference type="InterPro" id="IPR004995">
    <property type="entry name" value="Spore_Ger"/>
</dbReference>